<dbReference type="InterPro" id="IPR013517">
    <property type="entry name" value="FG-GAP"/>
</dbReference>
<dbReference type="AlphaFoldDB" id="A0A7H8QTA5"/>
<dbReference type="InterPro" id="IPR036514">
    <property type="entry name" value="SGNH_hydro_sf"/>
</dbReference>
<accession>A0A7H8QTA5</accession>
<dbReference type="CDD" id="cd01823">
    <property type="entry name" value="SEST_like"/>
    <property type="match status" value="1"/>
</dbReference>
<dbReference type="PANTHER" id="PTHR30383">
    <property type="entry name" value="THIOESTERASE 1/PROTEASE 1/LYSOPHOSPHOLIPASE L1"/>
    <property type="match status" value="1"/>
</dbReference>
<dbReference type="InterPro" id="IPR037460">
    <property type="entry name" value="SEST-like"/>
</dbReference>
<evidence type="ECO:0000256" key="1">
    <source>
        <dbReference type="ARBA" id="ARBA00022729"/>
    </source>
</evidence>
<dbReference type="SUPFAM" id="SSF69318">
    <property type="entry name" value="Integrin alpha N-terminal domain"/>
    <property type="match status" value="2"/>
</dbReference>
<reference evidence="5" key="1">
    <citation type="submission" date="2020-06" db="EMBL/GenBank/DDBJ databases">
        <title>A chromosome-scale genome assembly of Talaromyces rugulosus W13939.</title>
        <authorList>
            <person name="Wang B."/>
            <person name="Guo L."/>
            <person name="Ye K."/>
            <person name="Wang L."/>
        </authorList>
    </citation>
    <scope>NUCLEOTIDE SEQUENCE [LARGE SCALE GENOMIC DNA]</scope>
    <source>
        <strain evidence="5">W13939</strain>
    </source>
</reference>
<dbReference type="Proteomes" id="UP000509510">
    <property type="component" value="Chromosome II"/>
</dbReference>
<dbReference type="RefSeq" id="XP_035343375.1">
    <property type="nucleotide sequence ID" value="XM_035487482.1"/>
</dbReference>
<dbReference type="EMBL" id="CP055899">
    <property type="protein sequence ID" value="QKX57197.1"/>
    <property type="molecule type" value="Genomic_DNA"/>
</dbReference>
<dbReference type="CDD" id="cd01833">
    <property type="entry name" value="XynB_like"/>
    <property type="match status" value="1"/>
</dbReference>
<evidence type="ECO:0000256" key="3">
    <source>
        <dbReference type="SAM" id="SignalP"/>
    </source>
</evidence>
<dbReference type="SUPFAM" id="SSF52266">
    <property type="entry name" value="SGNH hydrolase"/>
    <property type="match status" value="2"/>
</dbReference>
<dbReference type="InterPro" id="IPR028994">
    <property type="entry name" value="Integrin_alpha_N"/>
</dbReference>
<dbReference type="FunFam" id="3.40.50.1110:FF:000020">
    <property type="entry name" value="Esterase, putative (AFU_orthologue AFUA_1G03170)"/>
    <property type="match status" value="1"/>
</dbReference>
<keyword evidence="1 3" id="KW-0732">Signal</keyword>
<feature type="signal peptide" evidence="3">
    <location>
        <begin position="1"/>
        <end position="23"/>
    </location>
</feature>
<sequence>MARLSWIFVLAVLPTLQLQTAFGETISHHPITRQDNSGDIPKVPLRILPLGASITWGYLSSTGNGYRKPLRDKLRYQGWQVDMVGSKTNGDMKDNGVEAHSGDVISQVQTAVGNSLKYKPNIVLVNAGTNDCEQNLNIPYAGDRMRSLIESLVTAPDMANTAVILSTLIPSGQENIEATRQSVNTEFRTLVETMRADNVSIILADMDPLAPSPDHNWLSYPDDYADPKHPNDIGYSKMASVWYEAIMKAAIQGIIPEPAPVSISPTGTCDKSYGDGIYAGGHTQKGSGEDDGIYYHDSQFMGIYFSVRSGKGAAEEYKDDDELNFFFARLYTQKKDDLLIYQKSSSGFVTFNTYRNTGENEQMFPLGGSFSIHGNCNPGGVHFIDINADGLDDYVCIALDGTAYASVNNGDGDPGSNTPPTFSDIGKWKDAEGYDQAHVRLGDVDGDGRADYCVIADNGDITCWRNGWIENVPAYWQPLGKRFAGKGIGDLRGVRFEDINGDGRDDWLWVGDDGATTTYTNSRSCTKGHDGSGLDIVWRQGFHRGVSSGPTHPGMGEFGSTGLRDNVYFARIHGEPAAFGLLGLQDYVFIQKDTSDKDLGPMYFMHVWKNTGGGGGGGGGEIKADGDRYCNMMGHENGMADYVWIHSTGHMRLYPNKGPTMAPANGESYWGPNKIIFDPTQLEIASDIDRRDLHLVDWDGDGACDIVWTRSDDQNKVVLWRNRIRETGDFNWEYNLNAAPDLYCPEKRGLGFFDRPVHFADVSGNGKGDYLCVEKDGRTWGFIHNNDDGWDYVDQFKYSEQKDRANLHWADVNGDGRADMIHTDKFTGDGTVWYNLGRRDIKGSRYEWAPMGAKYRGAVAGSCTYFPDLDGDGRADMHSILNSIENTADSWPKRWKRVRRDDVMSALYRNSGPPALSGGRNTRPKPINFHFIACSGSTINDIYEDDGTHSSSSGSGGGGGKSDLSQANQLKDLHPDMVTLTTGGNDVNFADVLDRCVYRFYDLKGCGGCTPSATFNDCSDDCDKAMVALEHRMKGQDFIPSFGRAINAIFQSAPTTHLFVTGYPAFWNAETDACDKVSFKFGCINNPVLPLIKRRRKRMNDLTCKLNGIIERVVKATSPPAGGSIHYVDVDPYFEGHRFCEEGVSEPSYRNSDIWFYPFEYSTGNTFTLSADSQIASVGDDCSAIWEDNGDAGDYFSCALNNATASGDSIDLSKLPNNVPGDGDVDLSSSSGSKLPTFLARIFHPTINGFTAYKRAVIDVYLAAA</sequence>
<dbReference type="Gene3D" id="3.40.50.1110">
    <property type="entry name" value="SGNH hydrolase"/>
    <property type="match status" value="2"/>
</dbReference>
<name>A0A7H8QTA5_TALRU</name>
<dbReference type="KEGG" id="trg:TRUGW13939_04305"/>
<dbReference type="Pfam" id="PF13517">
    <property type="entry name" value="FG-GAP_3"/>
    <property type="match status" value="2"/>
</dbReference>
<protein>
    <submittedName>
        <fullName evidence="4">Uncharacterized protein</fullName>
    </submittedName>
</protein>
<dbReference type="Pfam" id="PF00657">
    <property type="entry name" value="Lipase_GDSL"/>
    <property type="match status" value="1"/>
</dbReference>
<evidence type="ECO:0000313" key="5">
    <source>
        <dbReference type="Proteomes" id="UP000509510"/>
    </source>
</evidence>
<dbReference type="InterPro" id="IPR001087">
    <property type="entry name" value="GDSL"/>
</dbReference>
<proteinExistence type="predicted"/>
<dbReference type="GO" id="GO:0004622">
    <property type="term" value="F:phosphatidylcholine lysophospholipase activity"/>
    <property type="evidence" value="ECO:0007669"/>
    <property type="project" value="TreeGrafter"/>
</dbReference>
<feature type="region of interest" description="Disordered" evidence="2">
    <location>
        <begin position="945"/>
        <end position="966"/>
    </location>
</feature>
<evidence type="ECO:0000313" key="4">
    <source>
        <dbReference type="EMBL" id="QKX57197.1"/>
    </source>
</evidence>
<evidence type="ECO:0000256" key="2">
    <source>
        <dbReference type="SAM" id="MobiDB-lite"/>
    </source>
</evidence>
<keyword evidence="5" id="KW-1185">Reference proteome</keyword>
<organism evidence="4 5">
    <name type="scientific">Talaromyces rugulosus</name>
    <name type="common">Penicillium rugulosum</name>
    <dbReference type="NCBI Taxonomy" id="121627"/>
    <lineage>
        <taxon>Eukaryota</taxon>
        <taxon>Fungi</taxon>
        <taxon>Dikarya</taxon>
        <taxon>Ascomycota</taxon>
        <taxon>Pezizomycotina</taxon>
        <taxon>Eurotiomycetes</taxon>
        <taxon>Eurotiomycetidae</taxon>
        <taxon>Eurotiales</taxon>
        <taxon>Trichocomaceae</taxon>
        <taxon>Talaromyces</taxon>
        <taxon>Talaromyces sect. Islandici</taxon>
    </lineage>
</organism>
<feature type="chain" id="PRO_5028810062" evidence="3">
    <location>
        <begin position="24"/>
        <end position="1265"/>
    </location>
</feature>
<gene>
    <name evidence="4" type="ORF">TRUGW13939_04305</name>
</gene>
<dbReference type="OrthoDB" id="4215820at2759"/>
<dbReference type="GeneID" id="55991807"/>
<dbReference type="PANTHER" id="PTHR30383:SF31">
    <property type="entry name" value="SGNH HYDROLASE-TYPE ESTERASE DOMAIN-CONTAINING PROTEIN-RELATED"/>
    <property type="match status" value="1"/>
</dbReference>
<dbReference type="InterPro" id="IPR051532">
    <property type="entry name" value="Ester_Hydrolysis_Enzymes"/>
</dbReference>